<evidence type="ECO:0000256" key="2">
    <source>
        <dbReference type="ARBA" id="ARBA00009902"/>
    </source>
</evidence>
<dbReference type="eggNOG" id="COG1621">
    <property type="taxonomic scope" value="Bacteria"/>
</dbReference>
<evidence type="ECO:0000259" key="11">
    <source>
        <dbReference type="Pfam" id="PF08244"/>
    </source>
</evidence>
<comment type="subcellular location">
    <subcellularLocation>
        <location evidence="9">Cytoplasm</location>
    </subcellularLocation>
</comment>
<dbReference type="PANTHER" id="PTHR43101:SF1">
    <property type="entry name" value="BETA-FRUCTOSIDASE"/>
    <property type="match status" value="1"/>
</dbReference>
<keyword evidence="6 8" id="KW-0326">Glycosidase</keyword>
<comment type="similarity">
    <text evidence="2 8">Belongs to the glycosyl hydrolase 32 family.</text>
</comment>
<comment type="pathway">
    <text evidence="1 9">Glycan biosynthesis; sucrose metabolism.</text>
</comment>
<dbReference type="PANTHER" id="PTHR43101">
    <property type="entry name" value="BETA-FRUCTOSIDASE"/>
    <property type="match status" value="1"/>
</dbReference>
<dbReference type="SUPFAM" id="SSF75005">
    <property type="entry name" value="Arabinanase/levansucrase/invertase"/>
    <property type="match status" value="1"/>
</dbReference>
<dbReference type="InterPro" id="IPR013148">
    <property type="entry name" value="Glyco_hydro_32_N"/>
</dbReference>
<dbReference type="GO" id="GO:0005737">
    <property type="term" value="C:cytoplasm"/>
    <property type="evidence" value="ECO:0007669"/>
    <property type="project" value="UniProtKB-SubCell"/>
</dbReference>
<reference evidence="13 15" key="2">
    <citation type="journal article" date="2020" name="Extremophiles">
        <title>Genomic analysis of Caldalkalibacillus thermarum TA2.A1 reveals aerobic alkaliphilic metabolism and evolutionary hallmarks linking alkaliphilic bacteria and plant life.</title>
        <authorList>
            <person name="de Jong S.I."/>
            <person name="van den Broek M.A."/>
            <person name="Merkel A.Y."/>
            <person name="de la Torre Cortes P."/>
            <person name="Kalamorz F."/>
            <person name="Cook G.M."/>
            <person name="van Loosdrecht M.C.M."/>
            <person name="McMillan D.G.G."/>
        </authorList>
    </citation>
    <scope>NUCLEOTIDE SEQUENCE [LARGE SCALE GENOMIC DNA]</scope>
    <source>
        <strain evidence="13 15">TA2.A1</strain>
    </source>
</reference>
<evidence type="ECO:0000313" key="12">
    <source>
        <dbReference type="EMBL" id="EGL83637.1"/>
    </source>
</evidence>
<comment type="function">
    <text evidence="9">Enables the bacterium to metabolize sucrose as a sole carbon source.</text>
</comment>
<evidence type="ECO:0000313" key="15">
    <source>
        <dbReference type="Proteomes" id="UP000825179"/>
    </source>
</evidence>
<comment type="catalytic activity">
    <reaction evidence="8">
        <text>Hydrolysis of terminal non-reducing beta-D-fructofuranoside residues in beta-D-fructofuranosides.</text>
        <dbReference type="EC" id="3.2.1.26"/>
    </reaction>
</comment>
<dbReference type="GO" id="GO:0004564">
    <property type="term" value="F:beta-fructofuranosidase activity"/>
    <property type="evidence" value="ECO:0007669"/>
    <property type="project" value="UniProtKB-EC"/>
</dbReference>
<evidence type="ECO:0000256" key="4">
    <source>
        <dbReference type="ARBA" id="ARBA00019623"/>
    </source>
</evidence>
<evidence type="ECO:0000313" key="14">
    <source>
        <dbReference type="Proteomes" id="UP000010716"/>
    </source>
</evidence>
<evidence type="ECO:0000256" key="9">
    <source>
        <dbReference type="RuleBase" id="RU365015"/>
    </source>
</evidence>
<dbReference type="UniPathway" id="UPA00238"/>
<dbReference type="KEGG" id="cthu:HUR95_01180"/>
<accession>F5L4U9</accession>
<evidence type="ECO:0000313" key="13">
    <source>
        <dbReference type="EMBL" id="QZT34078.1"/>
    </source>
</evidence>
<dbReference type="NCBIfam" id="TIGR01322">
    <property type="entry name" value="scrB_fam"/>
    <property type="match status" value="1"/>
</dbReference>
<dbReference type="AlphaFoldDB" id="F5L4U9"/>
<reference evidence="12 14" key="1">
    <citation type="journal article" date="2011" name="J. Bacteriol.">
        <title>Draft genome sequence of the thermoalkaliphilic Caldalkalibacillus thermarum strain TA2.A1.</title>
        <authorList>
            <person name="Kalamorz F."/>
            <person name="Keis S."/>
            <person name="McMillan D.G."/>
            <person name="Olsson K."/>
            <person name="Stanton J.A."/>
            <person name="Stockwell P."/>
            <person name="Black M.A."/>
            <person name="Klingeman D.M."/>
            <person name="Land M.L."/>
            <person name="Han C.S."/>
            <person name="Martin S.L."/>
            <person name="Becher S.A."/>
            <person name="Peddie C.J."/>
            <person name="Morgan H.W."/>
            <person name="Matthies D."/>
            <person name="Preiss L."/>
            <person name="Meier T."/>
            <person name="Brown S.D."/>
            <person name="Cook G.M."/>
        </authorList>
    </citation>
    <scope>NUCLEOTIDE SEQUENCE [LARGE SCALE GENOMIC DNA]</scope>
    <source>
        <strain evidence="12 14">TA2.A1</strain>
    </source>
</reference>
<dbReference type="InterPro" id="IPR001362">
    <property type="entry name" value="Glyco_hydro_32"/>
</dbReference>
<dbReference type="InterPro" id="IPR018053">
    <property type="entry name" value="Glyco_hydro_32_AS"/>
</dbReference>
<evidence type="ECO:0000256" key="3">
    <source>
        <dbReference type="ARBA" id="ARBA00012758"/>
    </source>
</evidence>
<dbReference type="EC" id="3.2.1.26" evidence="3 8"/>
<evidence type="ECO:0000256" key="7">
    <source>
        <dbReference type="ARBA" id="ARBA00033367"/>
    </source>
</evidence>
<sequence>MKKTVNHMDNNLETAQQFVEEMNKKISGHPWRPVYHVSPPANWMNDPNGFCFFKGEYHLFYQHHPFSPEWGPMYWGHVKSKDLVFWEHLPIALAPGEAYDKNGCFSGSAIEKDGKLYIMYTGNVWTGPDHDKDLQQTQALAVSDNGVRFTKLAENPVIAAAPEGDIHPHHFRDPKVWEHEGQYYAVIGSKTKTNQGQALLFRSPDLINWEFVNVMAKGEGNFGFMWECPDFFHLDGQDVLVMSPQGMKPEGIYYHNLHQSGYVIGTLNYETGQLSHGPFQLLDYGFDFYAPQTTIDNKGRRILIAWMDMWESPMPTQSCGWAGAMTLPRLLRIKNGQIVSTPVPELERLRENEVYYTQVMVEGELALEGISGDHVELELVIDAQAASRFGLKLRVNEERGEETVLTYTRDDSLVSLDRNRSGQGPGGIRQAEVPLENNQLHLRCFIDKSSVEIFINGGTTVMTARVYPSEGATGIRFFADQPIQIINLKKWDLKHAIINFN</sequence>
<dbReference type="Gene3D" id="2.60.120.560">
    <property type="entry name" value="Exo-inulinase, domain 1"/>
    <property type="match status" value="1"/>
</dbReference>
<proteinExistence type="inferred from homology"/>
<dbReference type="CDD" id="cd18623">
    <property type="entry name" value="GH32_ScrB-like"/>
    <property type="match status" value="1"/>
</dbReference>
<feature type="domain" description="Glycosyl hydrolase family 32 C-terminal" evidence="11">
    <location>
        <begin position="345"/>
        <end position="491"/>
    </location>
</feature>
<evidence type="ECO:0000259" key="10">
    <source>
        <dbReference type="Pfam" id="PF00251"/>
    </source>
</evidence>
<evidence type="ECO:0000256" key="5">
    <source>
        <dbReference type="ARBA" id="ARBA00022801"/>
    </source>
</evidence>
<dbReference type="EMBL" id="AFCE01000093">
    <property type="protein sequence ID" value="EGL83637.1"/>
    <property type="molecule type" value="Genomic_DNA"/>
</dbReference>
<dbReference type="Pfam" id="PF00251">
    <property type="entry name" value="Glyco_hydro_32N"/>
    <property type="match status" value="1"/>
</dbReference>
<organism evidence="12 14">
    <name type="scientific">Caldalkalibacillus thermarum (strain TA2.A1)</name>
    <dbReference type="NCBI Taxonomy" id="986075"/>
    <lineage>
        <taxon>Bacteria</taxon>
        <taxon>Bacillati</taxon>
        <taxon>Bacillota</taxon>
        <taxon>Bacilli</taxon>
        <taxon>Bacillales</taxon>
        <taxon>Bacillaceae</taxon>
        <taxon>Caldalkalibacillus</taxon>
    </lineage>
</organism>
<keyword evidence="5 8" id="KW-0378">Hydrolase</keyword>
<keyword evidence="9" id="KW-0963">Cytoplasm</keyword>
<keyword evidence="15" id="KW-1185">Reference proteome</keyword>
<keyword evidence="9" id="KW-0119">Carbohydrate metabolism</keyword>
<dbReference type="InterPro" id="IPR013189">
    <property type="entry name" value="Glyco_hydro_32_C"/>
</dbReference>
<dbReference type="SMART" id="SM00640">
    <property type="entry name" value="Glyco_32"/>
    <property type="match status" value="1"/>
</dbReference>
<dbReference type="InterPro" id="IPR051214">
    <property type="entry name" value="GH32_Enzymes"/>
</dbReference>
<dbReference type="InterPro" id="IPR006232">
    <property type="entry name" value="Suc6P_hydrolase"/>
</dbReference>
<dbReference type="SUPFAM" id="SSF49899">
    <property type="entry name" value="Concanavalin A-like lectins/glucanases"/>
    <property type="match status" value="1"/>
</dbReference>
<dbReference type="InterPro" id="IPR023296">
    <property type="entry name" value="Glyco_hydro_beta-prop_sf"/>
</dbReference>
<dbReference type="InterPro" id="IPR013320">
    <property type="entry name" value="ConA-like_dom_sf"/>
</dbReference>
<dbReference type="Gene3D" id="2.115.10.20">
    <property type="entry name" value="Glycosyl hydrolase domain, family 43"/>
    <property type="match status" value="1"/>
</dbReference>
<dbReference type="Proteomes" id="UP000010716">
    <property type="component" value="Unassembled WGS sequence"/>
</dbReference>
<dbReference type="PROSITE" id="PS00609">
    <property type="entry name" value="GLYCOSYL_HYDROL_F32"/>
    <property type="match status" value="1"/>
</dbReference>
<evidence type="ECO:0000256" key="6">
    <source>
        <dbReference type="ARBA" id="ARBA00023295"/>
    </source>
</evidence>
<dbReference type="RefSeq" id="WP_007503351.1">
    <property type="nucleotide sequence ID" value="NZ_AFCE01000093.1"/>
</dbReference>
<evidence type="ECO:0000256" key="8">
    <source>
        <dbReference type="RuleBase" id="RU362110"/>
    </source>
</evidence>
<evidence type="ECO:0000256" key="1">
    <source>
        <dbReference type="ARBA" id="ARBA00004914"/>
    </source>
</evidence>
<reference evidence="13" key="3">
    <citation type="submission" date="2021-08" db="EMBL/GenBank/DDBJ databases">
        <authorList>
            <person name="de Jong S."/>
            <person name="van den Broek M."/>
            <person name="Merkel A."/>
            <person name="de la Torre Cortes P."/>
            <person name="Kalamorz F."/>
            <person name="Cook G."/>
            <person name="van Loosdrecht M."/>
            <person name="McMillan D."/>
        </authorList>
    </citation>
    <scope>NUCLEOTIDE SEQUENCE</scope>
    <source>
        <strain evidence="13">TA2.A1</strain>
    </source>
</reference>
<dbReference type="Proteomes" id="UP000825179">
    <property type="component" value="Chromosome"/>
</dbReference>
<protein>
    <recommendedName>
        <fullName evidence="4 8">Sucrose-6-phosphate hydrolase</fullName>
        <ecNumber evidence="3 8">3.2.1.26</ecNumber>
    </recommendedName>
    <alternativeName>
        <fullName evidence="7 9">Invertase</fullName>
    </alternativeName>
</protein>
<dbReference type="GO" id="GO:0005985">
    <property type="term" value="P:sucrose metabolic process"/>
    <property type="evidence" value="ECO:0007669"/>
    <property type="project" value="UniProtKB-UniPathway"/>
</dbReference>
<dbReference type="EMBL" id="CP082237">
    <property type="protein sequence ID" value="QZT34078.1"/>
    <property type="molecule type" value="Genomic_DNA"/>
</dbReference>
<name>F5L4U9_CALTT</name>
<gene>
    <name evidence="12" type="ORF">CathTA2_0812</name>
    <name evidence="13" type="ORF">HUR95_01180</name>
</gene>
<feature type="domain" description="Glycosyl hydrolase family 32 N-terminal" evidence="10">
    <location>
        <begin position="36"/>
        <end position="342"/>
    </location>
</feature>
<dbReference type="Pfam" id="PF08244">
    <property type="entry name" value="Glyco_hydro_32C"/>
    <property type="match status" value="1"/>
</dbReference>